<name>A0AAD7RHQ3_9TELE</name>
<evidence type="ECO:0000313" key="1">
    <source>
        <dbReference type="EMBL" id="KAJ8378989.1"/>
    </source>
</evidence>
<evidence type="ECO:0000313" key="2">
    <source>
        <dbReference type="Proteomes" id="UP001221898"/>
    </source>
</evidence>
<keyword evidence="2" id="KW-1185">Reference proteome</keyword>
<accession>A0AAD7RHQ3</accession>
<protein>
    <submittedName>
        <fullName evidence="1">Uncharacterized protein</fullName>
    </submittedName>
</protein>
<proteinExistence type="predicted"/>
<dbReference type="AlphaFoldDB" id="A0AAD7RHQ3"/>
<comment type="caution">
    <text evidence="1">The sequence shown here is derived from an EMBL/GenBank/DDBJ whole genome shotgun (WGS) entry which is preliminary data.</text>
</comment>
<sequence length="195" mass="21978">MRLRGARKGGWCRCIYKGHCSNGSIITSRTAQGEELAVNLRFTVAVFKSTLLLLLVCLSVRLAGLWSSLLRMEYYTFPEQNKSEVQNGITHSFLSDIDHFVWVLTNSDPGINESEYRVCGQHEILTAPHQDKTLLLCHVPGQGVRLLLPSRHYMGQHARTHRILRTRRRPEKEALASEALRSHELAAEPALPVPG</sequence>
<dbReference type="EMBL" id="JAINUG010000304">
    <property type="protein sequence ID" value="KAJ8378989.1"/>
    <property type="molecule type" value="Genomic_DNA"/>
</dbReference>
<gene>
    <name evidence="1" type="ORF">AAFF_G00232180</name>
</gene>
<organism evidence="1 2">
    <name type="scientific">Aldrovandia affinis</name>
    <dbReference type="NCBI Taxonomy" id="143900"/>
    <lineage>
        <taxon>Eukaryota</taxon>
        <taxon>Metazoa</taxon>
        <taxon>Chordata</taxon>
        <taxon>Craniata</taxon>
        <taxon>Vertebrata</taxon>
        <taxon>Euteleostomi</taxon>
        <taxon>Actinopterygii</taxon>
        <taxon>Neopterygii</taxon>
        <taxon>Teleostei</taxon>
        <taxon>Notacanthiformes</taxon>
        <taxon>Halosauridae</taxon>
        <taxon>Aldrovandia</taxon>
    </lineage>
</organism>
<dbReference type="Proteomes" id="UP001221898">
    <property type="component" value="Unassembled WGS sequence"/>
</dbReference>
<reference evidence="1" key="1">
    <citation type="journal article" date="2023" name="Science">
        <title>Genome structures resolve the early diversification of teleost fishes.</title>
        <authorList>
            <person name="Parey E."/>
            <person name="Louis A."/>
            <person name="Montfort J."/>
            <person name="Bouchez O."/>
            <person name="Roques C."/>
            <person name="Iampietro C."/>
            <person name="Lluch J."/>
            <person name="Castinel A."/>
            <person name="Donnadieu C."/>
            <person name="Desvignes T."/>
            <person name="Floi Bucao C."/>
            <person name="Jouanno E."/>
            <person name="Wen M."/>
            <person name="Mejri S."/>
            <person name="Dirks R."/>
            <person name="Jansen H."/>
            <person name="Henkel C."/>
            <person name="Chen W.J."/>
            <person name="Zahm M."/>
            <person name="Cabau C."/>
            <person name="Klopp C."/>
            <person name="Thompson A.W."/>
            <person name="Robinson-Rechavi M."/>
            <person name="Braasch I."/>
            <person name="Lecointre G."/>
            <person name="Bobe J."/>
            <person name="Postlethwait J.H."/>
            <person name="Berthelot C."/>
            <person name="Roest Crollius H."/>
            <person name="Guiguen Y."/>
        </authorList>
    </citation>
    <scope>NUCLEOTIDE SEQUENCE</scope>
    <source>
        <strain evidence="1">NC1722</strain>
    </source>
</reference>